<keyword evidence="1" id="KW-0812">Transmembrane</keyword>
<proteinExistence type="evidence at transcript level"/>
<evidence type="ECO:0000256" key="1">
    <source>
        <dbReference type="SAM" id="Phobius"/>
    </source>
</evidence>
<reference evidence="2" key="1">
    <citation type="submission" date="2007-06" db="EMBL/GenBank/DDBJ databases">
        <title>Full length cDNA sequences from Sitka Spruce (Picea sitchensis).</title>
        <authorList>
            <person name="Ralph S.G."/>
            <person name="Chun H.E."/>
            <person name="Liao N."/>
            <person name="Ali J."/>
            <person name="Reid K."/>
            <person name="Kolosova N."/>
            <person name="Cooper N."/>
            <person name="Cullis C."/>
            <person name="Jancsik S."/>
            <person name="Moore R."/>
            <person name="Mayo M."/>
            <person name="Wagner S."/>
            <person name="Holt R.A."/>
            <person name="Jones S.J.M."/>
            <person name="Marra M.A."/>
            <person name="Ritland C.E."/>
            <person name="Ritland K."/>
            <person name="Bohlmann J."/>
        </authorList>
    </citation>
    <scope>NUCLEOTIDE SEQUENCE</scope>
    <source>
        <tissue evidence="2">Green portion of the leader tissue</tissue>
    </source>
</reference>
<feature type="transmembrane region" description="Helical" evidence="1">
    <location>
        <begin position="66"/>
        <end position="88"/>
    </location>
</feature>
<dbReference type="AlphaFoldDB" id="B8LNG0"/>
<name>B8LNG0_PICSI</name>
<accession>B8LNG0</accession>
<dbReference type="EMBL" id="EF677364">
    <property type="protein sequence ID" value="ABR17190.1"/>
    <property type="molecule type" value="mRNA"/>
</dbReference>
<keyword evidence="1" id="KW-1133">Transmembrane helix</keyword>
<feature type="transmembrane region" description="Helical" evidence="1">
    <location>
        <begin position="21"/>
        <end position="39"/>
    </location>
</feature>
<sequence>MMAIKRFGLQFTGFVDGLMHLLLHRLCGYCYIILFSHFLGIHRTIRADHACLDPWLYFWFTFMDRYLNFFCYVTCYSAFGLFTDYMIFQEV</sequence>
<protein>
    <submittedName>
        <fullName evidence="2">Uncharacterized protein</fullName>
    </submittedName>
</protein>
<organism evidence="2">
    <name type="scientific">Picea sitchensis</name>
    <name type="common">Sitka spruce</name>
    <name type="synonym">Pinus sitchensis</name>
    <dbReference type="NCBI Taxonomy" id="3332"/>
    <lineage>
        <taxon>Eukaryota</taxon>
        <taxon>Viridiplantae</taxon>
        <taxon>Streptophyta</taxon>
        <taxon>Embryophyta</taxon>
        <taxon>Tracheophyta</taxon>
        <taxon>Spermatophyta</taxon>
        <taxon>Pinopsida</taxon>
        <taxon>Pinidae</taxon>
        <taxon>Conifers I</taxon>
        <taxon>Pinales</taxon>
        <taxon>Pinaceae</taxon>
        <taxon>Picea</taxon>
    </lineage>
</organism>
<evidence type="ECO:0000313" key="2">
    <source>
        <dbReference type="EMBL" id="ABR17190.1"/>
    </source>
</evidence>
<keyword evidence="1" id="KW-0472">Membrane</keyword>